<gene>
    <name evidence="1" type="ORF">C2G38_2287817</name>
</gene>
<keyword evidence="2" id="KW-1185">Reference proteome</keyword>
<proteinExistence type="predicted"/>
<organism evidence="1 2">
    <name type="scientific">Gigaspora rosea</name>
    <dbReference type="NCBI Taxonomy" id="44941"/>
    <lineage>
        <taxon>Eukaryota</taxon>
        <taxon>Fungi</taxon>
        <taxon>Fungi incertae sedis</taxon>
        <taxon>Mucoromycota</taxon>
        <taxon>Glomeromycotina</taxon>
        <taxon>Glomeromycetes</taxon>
        <taxon>Diversisporales</taxon>
        <taxon>Gigasporaceae</taxon>
        <taxon>Gigaspora</taxon>
    </lineage>
</organism>
<reference evidence="1 2" key="1">
    <citation type="submission" date="2018-06" db="EMBL/GenBank/DDBJ databases">
        <title>Comparative genomics reveals the genomic features of Rhizophagus irregularis, R. cerebriforme, R. diaphanum and Gigaspora rosea, and their symbiotic lifestyle signature.</title>
        <authorList>
            <person name="Morin E."/>
            <person name="San Clemente H."/>
            <person name="Chen E.C.H."/>
            <person name="De La Providencia I."/>
            <person name="Hainaut M."/>
            <person name="Kuo A."/>
            <person name="Kohler A."/>
            <person name="Murat C."/>
            <person name="Tang N."/>
            <person name="Roy S."/>
            <person name="Loubradou J."/>
            <person name="Henrissat B."/>
            <person name="Grigoriev I.V."/>
            <person name="Corradi N."/>
            <person name="Roux C."/>
            <person name="Martin F.M."/>
        </authorList>
    </citation>
    <scope>NUCLEOTIDE SEQUENCE [LARGE SCALE GENOMIC DNA]</scope>
    <source>
        <strain evidence="1 2">DAOM 194757</strain>
    </source>
</reference>
<sequence length="161" mass="18943">MNNQKINEEINNLAILEEIVEDKALDKDNREILIEAEDGSNEKKNSDQLTKPFDGKALNHACERWLKQVKDFRITCEWDEKSKIKESLTTESTKEIANFDNCNRAKIRVKKDKNGYEAFEQHLKHTKAFEIISLQNWKKLSIPKRSFKSHQKLEKLNKIDI</sequence>
<protein>
    <submittedName>
        <fullName evidence="1">Uncharacterized protein</fullName>
    </submittedName>
</protein>
<evidence type="ECO:0000313" key="2">
    <source>
        <dbReference type="Proteomes" id="UP000266673"/>
    </source>
</evidence>
<accession>A0A397WBB6</accession>
<dbReference type="Proteomes" id="UP000266673">
    <property type="component" value="Unassembled WGS sequence"/>
</dbReference>
<name>A0A397WBB6_9GLOM</name>
<comment type="caution">
    <text evidence="1">The sequence shown here is derived from an EMBL/GenBank/DDBJ whole genome shotgun (WGS) entry which is preliminary data.</text>
</comment>
<dbReference type="AlphaFoldDB" id="A0A397WBB6"/>
<dbReference type="EMBL" id="QKWP01000024">
    <property type="protein sequence ID" value="RIB30013.1"/>
    <property type="molecule type" value="Genomic_DNA"/>
</dbReference>
<evidence type="ECO:0000313" key="1">
    <source>
        <dbReference type="EMBL" id="RIB30013.1"/>
    </source>
</evidence>